<sequence length="275" mass="29051">MTSVDRPARWVPAVLGTVVLFAGCSSSGDTPSASRTDLSGTSLPRSSESAGPDPSDLTTTIDNTYWPMEPGTRWVYREVDEQGQELRVVVTVTSATKTVASGVTGRVVRDTVTRDGEIVEDTFDWYAQDSRGTIWYLGEDTAEFEGGRVASREGSFEAGADGALAGVIMPGDPAVGMAYRQEYLQGEAEDNGEVLSLDEQADVPAGHFDGALLTKDTITIEPDVLEYKLYAPRIGPVLTLGVSGGGGREELVEVTSVPADTADSAGSTPLGEEYG</sequence>
<accession>A0ABS1LL25</accession>
<organism evidence="2 3">
    <name type="scientific">Myceligenerans indicum</name>
    <dbReference type="NCBI Taxonomy" id="2593663"/>
    <lineage>
        <taxon>Bacteria</taxon>
        <taxon>Bacillati</taxon>
        <taxon>Actinomycetota</taxon>
        <taxon>Actinomycetes</taxon>
        <taxon>Micrococcales</taxon>
        <taxon>Promicromonosporaceae</taxon>
        <taxon>Myceligenerans</taxon>
    </lineage>
</organism>
<protein>
    <recommendedName>
        <fullName evidence="4">Lipoprotein</fullName>
    </recommendedName>
</protein>
<feature type="compositionally biased region" description="Polar residues" evidence="1">
    <location>
        <begin position="26"/>
        <end position="49"/>
    </location>
</feature>
<dbReference type="PROSITE" id="PS51257">
    <property type="entry name" value="PROKAR_LIPOPROTEIN"/>
    <property type="match status" value="1"/>
</dbReference>
<dbReference type="Proteomes" id="UP000675409">
    <property type="component" value="Unassembled WGS sequence"/>
</dbReference>
<dbReference type="EMBL" id="JABBYC010000018">
    <property type="protein sequence ID" value="MBL0886926.1"/>
    <property type="molecule type" value="Genomic_DNA"/>
</dbReference>
<reference evidence="2 3" key="1">
    <citation type="journal article" date="2021" name="Arch. Microbiol.">
        <title>Myceligenerans indicum sp. nov., an actinobacterium isolated from mangrove sediment of Sundarbans, India.</title>
        <authorList>
            <person name="Asha K."/>
            <person name="Bhadury P."/>
        </authorList>
    </citation>
    <scope>NUCLEOTIDE SEQUENCE [LARGE SCALE GENOMIC DNA]</scope>
    <source>
        <strain evidence="2 3">I2</strain>
    </source>
</reference>
<evidence type="ECO:0000256" key="1">
    <source>
        <dbReference type="SAM" id="MobiDB-lite"/>
    </source>
</evidence>
<feature type="region of interest" description="Disordered" evidence="1">
    <location>
        <begin position="26"/>
        <end position="64"/>
    </location>
</feature>
<evidence type="ECO:0008006" key="4">
    <source>
        <dbReference type="Google" id="ProtNLM"/>
    </source>
</evidence>
<dbReference type="RefSeq" id="WP_201847384.1">
    <property type="nucleotide sequence ID" value="NZ_JABBYC010000018.1"/>
</dbReference>
<keyword evidence="3" id="KW-1185">Reference proteome</keyword>
<comment type="caution">
    <text evidence="2">The sequence shown here is derived from an EMBL/GenBank/DDBJ whole genome shotgun (WGS) entry which is preliminary data.</text>
</comment>
<name>A0ABS1LL25_9MICO</name>
<evidence type="ECO:0000313" key="2">
    <source>
        <dbReference type="EMBL" id="MBL0886926.1"/>
    </source>
</evidence>
<proteinExistence type="predicted"/>
<gene>
    <name evidence="2" type="ORF">HGK34_11665</name>
</gene>
<evidence type="ECO:0000313" key="3">
    <source>
        <dbReference type="Proteomes" id="UP000675409"/>
    </source>
</evidence>